<evidence type="ECO:0000256" key="3">
    <source>
        <dbReference type="ARBA" id="ARBA00022723"/>
    </source>
</evidence>
<evidence type="ECO:0000256" key="1">
    <source>
        <dbReference type="ARBA" id="ARBA00004569"/>
    </source>
</evidence>
<evidence type="ECO:0000256" key="6">
    <source>
        <dbReference type="ARBA" id="ARBA00023157"/>
    </source>
</evidence>
<dbReference type="AlphaFoldDB" id="A0A8H5GMD3"/>
<evidence type="ECO:0000313" key="8">
    <source>
        <dbReference type="EMBL" id="KAF5364530.1"/>
    </source>
</evidence>
<dbReference type="Proteomes" id="UP000518752">
    <property type="component" value="Unassembled WGS sequence"/>
</dbReference>
<evidence type="ECO:0000313" key="9">
    <source>
        <dbReference type="EMBL" id="KAF5367666.1"/>
    </source>
</evidence>
<dbReference type="Pfam" id="PF05051">
    <property type="entry name" value="COX17"/>
    <property type="match status" value="1"/>
</dbReference>
<gene>
    <name evidence="9" type="ORF">D9757_010972</name>
    <name evidence="8" type="ORF">D9757_011320</name>
</gene>
<accession>A0A8H5GMD3</accession>
<evidence type="ECO:0000313" key="10">
    <source>
        <dbReference type="Proteomes" id="UP000518752"/>
    </source>
</evidence>
<dbReference type="Gene3D" id="1.10.287.1130">
    <property type="entry name" value="CytochromE C oxidase copper chaperone"/>
    <property type="match status" value="1"/>
</dbReference>
<dbReference type="OrthoDB" id="1915887at2759"/>
<sequence>MFERVIRKTSSSDSQLTLTTAEFTLALLKSDSGSQIRSNGPQDEPVKPPRIEVMLRLSSNQIQAEESCKDVVQNHLACMRSLGFKL</sequence>
<evidence type="ECO:0000256" key="5">
    <source>
        <dbReference type="ARBA" id="ARBA00023128"/>
    </source>
</evidence>
<keyword evidence="7" id="KW-0143">Chaperone</keyword>
<evidence type="ECO:0000256" key="2">
    <source>
        <dbReference type="ARBA" id="ARBA00009241"/>
    </source>
</evidence>
<evidence type="ECO:0000256" key="4">
    <source>
        <dbReference type="ARBA" id="ARBA00023008"/>
    </source>
</evidence>
<comment type="caution">
    <text evidence="9">The sequence shown here is derived from an EMBL/GenBank/DDBJ whole genome shotgun (WGS) entry which is preliminary data.</text>
</comment>
<dbReference type="EMBL" id="JAACJN010000185">
    <property type="protein sequence ID" value="KAF5364530.1"/>
    <property type="molecule type" value="Genomic_DNA"/>
</dbReference>
<name>A0A8H5GMD3_9AGAR</name>
<evidence type="ECO:0000256" key="7">
    <source>
        <dbReference type="ARBA" id="ARBA00023186"/>
    </source>
</evidence>
<dbReference type="InterPro" id="IPR007745">
    <property type="entry name" value="Cyt_c_oxidase_Cu-chaperone"/>
</dbReference>
<dbReference type="InterPro" id="IPR009069">
    <property type="entry name" value="Cys_alpha_HP_mot_SF"/>
</dbReference>
<organism evidence="9 10">
    <name type="scientific">Collybiopsis confluens</name>
    <dbReference type="NCBI Taxonomy" id="2823264"/>
    <lineage>
        <taxon>Eukaryota</taxon>
        <taxon>Fungi</taxon>
        <taxon>Dikarya</taxon>
        <taxon>Basidiomycota</taxon>
        <taxon>Agaricomycotina</taxon>
        <taxon>Agaricomycetes</taxon>
        <taxon>Agaricomycetidae</taxon>
        <taxon>Agaricales</taxon>
        <taxon>Marasmiineae</taxon>
        <taxon>Omphalotaceae</taxon>
        <taxon>Collybiopsis</taxon>
    </lineage>
</organism>
<keyword evidence="4" id="KW-0186">Copper</keyword>
<comment type="subcellular location">
    <subcellularLocation>
        <location evidence="1">Mitochondrion intermembrane space</location>
    </subcellularLocation>
</comment>
<keyword evidence="5" id="KW-0496">Mitochondrion</keyword>
<dbReference type="GO" id="GO:0005507">
    <property type="term" value="F:copper ion binding"/>
    <property type="evidence" value="ECO:0007669"/>
    <property type="project" value="InterPro"/>
</dbReference>
<keyword evidence="6" id="KW-1015">Disulfide bond</keyword>
<dbReference type="GO" id="GO:0005758">
    <property type="term" value="C:mitochondrial intermembrane space"/>
    <property type="evidence" value="ECO:0007669"/>
    <property type="project" value="UniProtKB-SubCell"/>
</dbReference>
<dbReference type="GO" id="GO:0016531">
    <property type="term" value="F:copper chaperone activity"/>
    <property type="evidence" value="ECO:0007669"/>
    <property type="project" value="InterPro"/>
</dbReference>
<dbReference type="EMBL" id="JAACJN010000141">
    <property type="protein sequence ID" value="KAF5367666.1"/>
    <property type="molecule type" value="Genomic_DNA"/>
</dbReference>
<keyword evidence="3" id="KW-0479">Metal-binding</keyword>
<protein>
    <submittedName>
        <fullName evidence="9">Uncharacterized protein</fullName>
    </submittedName>
</protein>
<proteinExistence type="inferred from homology"/>
<reference evidence="9 10" key="1">
    <citation type="journal article" date="2020" name="ISME J.">
        <title>Uncovering the hidden diversity of litter-decomposition mechanisms in mushroom-forming fungi.</title>
        <authorList>
            <person name="Floudas D."/>
            <person name="Bentzer J."/>
            <person name="Ahren D."/>
            <person name="Johansson T."/>
            <person name="Persson P."/>
            <person name="Tunlid A."/>
        </authorList>
    </citation>
    <scope>NUCLEOTIDE SEQUENCE [LARGE SCALE GENOMIC DNA]</scope>
    <source>
        <strain evidence="9 10">CBS 406.79</strain>
    </source>
</reference>
<keyword evidence="10" id="KW-1185">Reference proteome</keyword>
<dbReference type="SUPFAM" id="SSF47072">
    <property type="entry name" value="Cysteine alpha-hairpin motif"/>
    <property type="match status" value="1"/>
</dbReference>
<comment type="similarity">
    <text evidence="2">Belongs to the COX17 family.</text>
</comment>